<dbReference type="STRING" id="41875.K8EQN3"/>
<dbReference type="GO" id="GO:0003677">
    <property type="term" value="F:DNA binding"/>
    <property type="evidence" value="ECO:0007669"/>
    <property type="project" value="InterPro"/>
</dbReference>
<feature type="region of interest" description="Disordered" evidence="9">
    <location>
        <begin position="444"/>
        <end position="503"/>
    </location>
</feature>
<dbReference type="PANTHER" id="PTHR10694">
    <property type="entry name" value="LYSINE-SPECIFIC DEMETHYLASE"/>
    <property type="match status" value="1"/>
</dbReference>
<dbReference type="GO" id="GO:0141052">
    <property type="term" value="F:histone H3 demethylase activity"/>
    <property type="evidence" value="ECO:0007669"/>
    <property type="project" value="UniProtKB-ARBA"/>
</dbReference>
<feature type="domain" description="PHD-type" evidence="10">
    <location>
        <begin position="1812"/>
        <end position="1861"/>
    </location>
</feature>
<evidence type="ECO:0000256" key="7">
    <source>
        <dbReference type="ARBA" id="ARBA00023242"/>
    </source>
</evidence>
<dbReference type="InterPro" id="IPR003349">
    <property type="entry name" value="JmjN"/>
</dbReference>
<feature type="region of interest" description="Disordered" evidence="9">
    <location>
        <begin position="1150"/>
        <end position="1171"/>
    </location>
</feature>
<feature type="region of interest" description="Disordered" evidence="9">
    <location>
        <begin position="963"/>
        <end position="1048"/>
    </location>
</feature>
<dbReference type="Pfam" id="PF02373">
    <property type="entry name" value="JmjC"/>
    <property type="match status" value="1"/>
</dbReference>
<dbReference type="SMART" id="SM00501">
    <property type="entry name" value="BRIGHT"/>
    <property type="match status" value="1"/>
</dbReference>
<keyword evidence="4 8" id="KW-0863">Zinc-finger</keyword>
<dbReference type="PANTHER" id="PTHR10694:SF33">
    <property type="entry name" value="LYSINE-SPECIFIC DEMETHYLASE 5"/>
    <property type="match status" value="1"/>
</dbReference>
<evidence type="ECO:0000256" key="5">
    <source>
        <dbReference type="ARBA" id="ARBA00022833"/>
    </source>
</evidence>
<name>K8EQN3_9CHLO</name>
<proteinExistence type="predicted"/>
<evidence type="ECO:0000256" key="8">
    <source>
        <dbReference type="PROSITE-ProRule" id="PRU00146"/>
    </source>
</evidence>
<dbReference type="GeneID" id="19011109"/>
<dbReference type="InterPro" id="IPR001965">
    <property type="entry name" value="Znf_PHD"/>
</dbReference>
<dbReference type="SMART" id="SM00249">
    <property type="entry name" value="PHD"/>
    <property type="match status" value="3"/>
</dbReference>
<accession>K8EQN3</accession>
<dbReference type="InterPro" id="IPR013083">
    <property type="entry name" value="Znf_RING/FYVE/PHD"/>
</dbReference>
<feature type="domain" description="ARID" evidence="11">
    <location>
        <begin position="124"/>
        <end position="228"/>
    </location>
</feature>
<dbReference type="InterPro" id="IPR004198">
    <property type="entry name" value="Znf_C5HC2"/>
</dbReference>
<evidence type="ECO:0000313" key="15">
    <source>
        <dbReference type="Proteomes" id="UP000198341"/>
    </source>
</evidence>
<dbReference type="PROSITE" id="PS01359">
    <property type="entry name" value="ZF_PHD_1"/>
    <property type="match status" value="3"/>
</dbReference>
<feature type="compositionally biased region" description="Gly residues" evidence="9">
    <location>
        <begin position="249"/>
        <end position="260"/>
    </location>
</feature>
<protein>
    <submittedName>
        <fullName evidence="14">Uncharacterized protein</fullName>
    </submittedName>
</protein>
<dbReference type="RefSeq" id="XP_007508448.1">
    <property type="nucleotide sequence ID" value="XM_007508386.1"/>
</dbReference>
<feature type="compositionally biased region" description="Basic and acidic residues" evidence="9">
    <location>
        <begin position="444"/>
        <end position="457"/>
    </location>
</feature>
<evidence type="ECO:0000313" key="14">
    <source>
        <dbReference type="EMBL" id="CCO20552.1"/>
    </source>
</evidence>
<evidence type="ECO:0000259" key="13">
    <source>
        <dbReference type="PROSITE" id="PS51184"/>
    </source>
</evidence>
<dbReference type="EMBL" id="FO082262">
    <property type="protein sequence ID" value="CCO20552.1"/>
    <property type="molecule type" value="Genomic_DNA"/>
</dbReference>
<sequence length="2492" mass="276254">MSTQNEEKVSSRVTFCEDAPTFRPTQEEFSDPLRYISSIREQAERFGLCRIQPPKTAREFFTETVLNTTNATSSHASRLAIDASTFSVQTRVQTVNELNDFEKDDDDEKRDSPQGGKRRKNRSGFGQHETLKFRQDYCQKMGAHFNRPIERWPTFLGKKLDVQKLYELVNTNPLKGFETVKTNKQWRDIARVLDPGMTQTRANDGTSNSFSLKCLYKKWVLPFEKMRRKEEDEEKKKNEENEEERGGKGGKASSGKGGGAANSKEETTTKEEEPTEEEKELIGAMLDLEFRCSRPAPKRPKLENGLEEIAEQLEIERMTAQSCKHCGQSGHDDEETFLVCDGCDQGFHTYCLSPPLQKVPKGKWFCVGCEAAARAVEFEDGAEYTIDGFREACAAFDLAFFGRNNPQQTQMLLAQQQQYGSFTIPCGDVEESFWQMVEEGSHENVEVRSAAEIDTTRRGSGFPRMRDAPSSFATKKKSGGGGDDEEEDNNDGNNDKMEEEEEDEMVAKMRKSPWNLNNLPVLRGPGEHESLLASLPEHVAGLSQPYLYVGSTFASTCWHVEENNLYSVTYQHAGAAKMWYAIPAASCEAMENSFKRAVPDLFGNQPDAMIRVVTMLPPSTLRNDNVPVFRVEQNPGDFIVTFPKSYHAQVDCGFNVSEKVNFAPPDWLSHGTDAVERYRSCRKLSMFCHERLLCDSADTTSPKLGAEDEDKDEGKEEATTISENTARWLLPELRTMMNEERQAREQLAADGTVRSKLVVDKKKKKKSSSLPSSSSSEAEAVVIVKKPKEARLRTSPRTAEDDPECTICRSILHLSGVVCKCNVGRKACLRHCAELCECAADNRVLFYRKTLEDIEKLVSTVEKSTSAEHRKQINADFKPVACGKARITKANAWVKKVKQALEKAPMPEIADLQSLAVAGEEFVWGGSEMAETRKLSAKIALAKKWQVDLTVLKARMNGEELTVGDVMLEDDLSEEEDDVEGGEEGETEKEEREDEEEKDAEGEAAEKAPAGADDNDAMVIDGEKKGDREDAGATATTTANVDDEQKVSKKDRIVPRMKLDRLEELLSTKPVPMTAADLKSYTNLKSDAENIEKRVADALKEQPYPSPRTCEKLLKDSTKISVEIPSHHRLFEQIQKATKWAEKVRAALPGRAGRTGRGGGRASYEDHNDDGDDTAATLVRIHDLDELEKESHGLPVSSMELQTLIKAREETHTWRARAISLLDTKNAPLHDAEMLFNEGKELGVYCDEITTMETAVDDAYAWVNKALKMDTPMTSIDELKTHLEASKALAITVTESTWLKNRITVRQWAEDIKNMLLVKDPIDDAIKAVKEGEELLDSADYEVAPDEEKLLISLKGHVDAGKKWEVKGRQAVQCANSKREADRKSLDEVAQIVREGASIPLKLEGFDFLQETVNTTKAWLERAQPCLKGKQLTRRGTAQPLPTLEEAKQLVKEAPDLRIYVKEVAALIERVEDAESWNEEAEDCVSRWREEGAEITFKELELSHEDFGLELPAMATVRKRLRALDWEEKARECFASILERIEGTAGTSEKGSSKSSKASKKQEEEEEDLPEDALLDELHEEAEDLDELNPKLLEEVNKRWKLVDEWRQKADAMLNPELDENGRPKQTIGPDELDALISEGKNLPAIVAKVDELEANLANHQVWFTAARELLASAPVPVAAAAGDDGAAGAKGADDDGKEQEKQKRRPFSDFKDLLKEVESEGDAFMCPERAQLTAVVTRCEEWNDNLRMALLRRPVVNASTPPTVVGPAGEESKQEEVQLNSKQVLQTILESIHAAILDVTGTGIPPETEDGQFCLCRQAGGVQMLGCDDCGDWYHLKCINISASAAKTMNNYVCAPCVAKNGKPKALSLETYKSVHRTKRPNILALKRALQESVSFPCEMPEEELIIEIVNAHDAWCLRVRECLHNHHVLETSTSAETQAAHIARATTRREAEARARKVNEAQMRGANPHNAELTAIQHVMLMGQSVTAAATQRTIALQGAQANPTLLSEELKNITINQLTLLQQFGVQLALCQAQLHMAPAISHPHIVHVLILRDRHAKLMEQLAVELKKDDGEQQILAAITQAMDPNAQVAVPPSVAAANVEREAAAAAAAAAAKDDSKGKEEPSPEEDVKKEAGEAPAAAPPPEKPAPPVKGGKKGKAAAKGKKGAKGKKVAEEVEAPAPEAADKEEEAVKEEDAAMPMDVGKDAQAAQAAQAAAIAAQAAMQQQFAQQQQFQQQHDQQFLVHQQQQLQMMGAMQPQPGQEQMFAAATAQHQLSGTGPDGTQQPVGIDLKKQIFAGMKGALAMELEPVEETLAMMREVCGPAWRQRATSLMRGPPFPKLIELHELKETAVAAGLCPGGGVDPLADRAFALESAGQLWLEHAATVVEDKSIPIEAARVLLREGRALPVHLKDELEELGERCELYCVCRSAYDAKRSMICCDRCDGWFHYECIGMQPPGLDEQEEANIKFACPQCCENQGIPYVPFRPLR</sequence>
<dbReference type="SMART" id="SM00558">
    <property type="entry name" value="JmjC"/>
    <property type="match status" value="1"/>
</dbReference>
<dbReference type="InterPro" id="IPR003347">
    <property type="entry name" value="JmjC_dom"/>
</dbReference>
<dbReference type="OrthoDB" id="19286at2759"/>
<feature type="region of interest" description="Disordered" evidence="9">
    <location>
        <begin position="698"/>
        <end position="720"/>
    </location>
</feature>
<dbReference type="PROSITE" id="PS50016">
    <property type="entry name" value="ZF_PHD_2"/>
    <property type="match status" value="3"/>
</dbReference>
<dbReference type="Pfam" id="PF08429">
    <property type="entry name" value="PLU-1"/>
    <property type="match status" value="2"/>
</dbReference>
<feature type="compositionally biased region" description="Basic and acidic residues" evidence="9">
    <location>
        <begin position="228"/>
        <end position="247"/>
    </location>
</feature>
<feature type="compositionally biased region" description="Basic and acidic residues" evidence="9">
    <location>
        <begin position="1021"/>
        <end position="1031"/>
    </location>
</feature>
<feature type="compositionally biased region" description="Acidic residues" evidence="9">
    <location>
        <begin position="967"/>
        <end position="1003"/>
    </location>
</feature>
<keyword evidence="5" id="KW-0862">Zinc</keyword>
<evidence type="ECO:0000256" key="2">
    <source>
        <dbReference type="ARBA" id="ARBA00022723"/>
    </source>
</evidence>
<evidence type="ECO:0000259" key="11">
    <source>
        <dbReference type="PROSITE" id="PS51011"/>
    </source>
</evidence>
<feature type="region of interest" description="Disordered" evidence="9">
    <location>
        <begin position="1683"/>
        <end position="1711"/>
    </location>
</feature>
<dbReference type="Pfam" id="PF00628">
    <property type="entry name" value="PHD"/>
    <property type="match status" value="3"/>
</dbReference>
<dbReference type="PROSITE" id="PS51011">
    <property type="entry name" value="ARID"/>
    <property type="match status" value="1"/>
</dbReference>
<dbReference type="CDD" id="cd16100">
    <property type="entry name" value="ARID"/>
    <property type="match status" value="1"/>
</dbReference>
<evidence type="ECO:0000259" key="10">
    <source>
        <dbReference type="PROSITE" id="PS50016"/>
    </source>
</evidence>
<feature type="compositionally biased region" description="Basic and acidic residues" evidence="9">
    <location>
        <begin position="1692"/>
        <end position="1711"/>
    </location>
</feature>
<keyword evidence="2" id="KW-0479">Metal-binding</keyword>
<dbReference type="Pfam" id="PF01388">
    <property type="entry name" value="ARID"/>
    <property type="match status" value="1"/>
</dbReference>
<dbReference type="InterPro" id="IPR019786">
    <property type="entry name" value="Zinc_finger_PHD-type_CS"/>
</dbReference>
<feature type="region of interest" description="Disordered" evidence="9">
    <location>
        <begin position="2111"/>
        <end position="2197"/>
    </location>
</feature>
<reference evidence="14 15" key="1">
    <citation type="submission" date="2011-10" db="EMBL/GenBank/DDBJ databases">
        <authorList>
            <person name="Genoscope - CEA"/>
        </authorList>
    </citation>
    <scope>NUCLEOTIDE SEQUENCE [LARGE SCALE GENOMIC DNA]</scope>
    <source>
        <strain evidence="14 15">RCC 1105</strain>
    </source>
</reference>
<keyword evidence="7" id="KW-0539">Nucleus</keyword>
<dbReference type="SUPFAM" id="SSF57903">
    <property type="entry name" value="FYVE/PHD zinc finger"/>
    <property type="match status" value="3"/>
</dbReference>
<evidence type="ECO:0000256" key="9">
    <source>
        <dbReference type="SAM" id="MobiDB-lite"/>
    </source>
</evidence>
<dbReference type="SUPFAM" id="SSF51197">
    <property type="entry name" value="Clavaminate synthase-like"/>
    <property type="match status" value="1"/>
</dbReference>
<dbReference type="GO" id="GO:0008270">
    <property type="term" value="F:zinc ion binding"/>
    <property type="evidence" value="ECO:0007669"/>
    <property type="project" value="UniProtKB-KW"/>
</dbReference>
<feature type="compositionally biased region" description="Basic and acidic residues" evidence="9">
    <location>
        <begin position="2117"/>
        <end position="2138"/>
    </location>
</feature>
<dbReference type="GO" id="GO:0000785">
    <property type="term" value="C:chromatin"/>
    <property type="evidence" value="ECO:0007669"/>
    <property type="project" value="TreeGrafter"/>
</dbReference>
<keyword evidence="3" id="KW-0677">Repeat</keyword>
<dbReference type="SMART" id="SM00545">
    <property type="entry name" value="JmjN"/>
    <property type="match status" value="1"/>
</dbReference>
<evidence type="ECO:0000259" key="12">
    <source>
        <dbReference type="PROSITE" id="PS51183"/>
    </source>
</evidence>
<dbReference type="Pfam" id="PF02928">
    <property type="entry name" value="zf-C5HC2"/>
    <property type="match status" value="1"/>
</dbReference>
<feature type="region of interest" description="Disordered" evidence="9">
    <location>
        <begin position="758"/>
        <end position="781"/>
    </location>
</feature>
<dbReference type="Gene3D" id="3.30.40.10">
    <property type="entry name" value="Zinc/RING finger domain, C3HC4 (zinc finger)"/>
    <property type="match status" value="3"/>
</dbReference>
<dbReference type="eggNOG" id="KOG1246">
    <property type="taxonomic scope" value="Eukaryota"/>
</dbReference>
<evidence type="ECO:0000256" key="6">
    <source>
        <dbReference type="ARBA" id="ARBA00023004"/>
    </source>
</evidence>
<feature type="domain" description="JmjC" evidence="13">
    <location>
        <begin position="508"/>
        <end position="679"/>
    </location>
</feature>
<dbReference type="InterPro" id="IPR011011">
    <property type="entry name" value="Znf_FYVE_PHD"/>
</dbReference>
<dbReference type="SMART" id="SM01014">
    <property type="entry name" value="ARID"/>
    <property type="match status" value="1"/>
</dbReference>
<feature type="domain" description="PHD-type" evidence="10">
    <location>
        <begin position="2425"/>
        <end position="2480"/>
    </location>
</feature>
<dbReference type="InterPro" id="IPR036431">
    <property type="entry name" value="ARID_dom_sf"/>
</dbReference>
<feature type="compositionally biased region" description="Basic residues" evidence="9">
    <location>
        <begin position="2156"/>
        <end position="2173"/>
    </location>
</feature>
<dbReference type="Pfam" id="PF02375">
    <property type="entry name" value="JmjN"/>
    <property type="match status" value="1"/>
</dbReference>
<feature type="region of interest" description="Disordered" evidence="9">
    <location>
        <begin position="228"/>
        <end position="279"/>
    </location>
</feature>
<dbReference type="InterPro" id="IPR001606">
    <property type="entry name" value="ARID_dom"/>
</dbReference>
<feature type="region of interest" description="Disordered" evidence="9">
    <location>
        <begin position="98"/>
        <end position="126"/>
    </location>
</feature>
<evidence type="ECO:0000256" key="4">
    <source>
        <dbReference type="ARBA" id="ARBA00022771"/>
    </source>
</evidence>
<gene>
    <name evidence="14" type="ordered locus">Bathy17g01730</name>
</gene>
<dbReference type="PROSITE" id="PS51184">
    <property type="entry name" value="JMJC"/>
    <property type="match status" value="1"/>
</dbReference>
<dbReference type="SUPFAM" id="SSF46774">
    <property type="entry name" value="ARID-like"/>
    <property type="match status" value="1"/>
</dbReference>
<dbReference type="InterPro" id="IPR019787">
    <property type="entry name" value="Znf_PHD-finger"/>
</dbReference>
<keyword evidence="6" id="KW-0408">Iron</keyword>
<evidence type="ECO:0000256" key="1">
    <source>
        <dbReference type="ARBA" id="ARBA00004123"/>
    </source>
</evidence>
<feature type="compositionally biased region" description="Pro residues" evidence="9">
    <location>
        <begin position="2143"/>
        <end position="2153"/>
    </location>
</feature>
<dbReference type="KEGG" id="bpg:Bathy17g01730"/>
<feature type="region of interest" description="Disordered" evidence="9">
    <location>
        <begin position="1544"/>
        <end position="1571"/>
    </location>
</feature>
<dbReference type="PROSITE" id="PS51183">
    <property type="entry name" value="JMJN"/>
    <property type="match status" value="1"/>
</dbReference>
<feature type="compositionally biased region" description="Basic and acidic residues" evidence="9">
    <location>
        <begin position="263"/>
        <end position="272"/>
    </location>
</feature>
<dbReference type="GO" id="GO:0010468">
    <property type="term" value="P:regulation of gene expression"/>
    <property type="evidence" value="ECO:0007669"/>
    <property type="project" value="TreeGrafter"/>
</dbReference>
<dbReference type="Gene3D" id="2.60.120.650">
    <property type="entry name" value="Cupin"/>
    <property type="match status" value="2"/>
</dbReference>
<comment type="subcellular location">
    <subcellularLocation>
        <location evidence="1">Nucleus</location>
    </subcellularLocation>
</comment>
<feature type="domain" description="JmjN" evidence="12">
    <location>
        <begin position="19"/>
        <end position="60"/>
    </location>
</feature>
<dbReference type="Proteomes" id="UP000198341">
    <property type="component" value="Chromosome 17"/>
</dbReference>
<organism evidence="14 15">
    <name type="scientific">Bathycoccus prasinos</name>
    <dbReference type="NCBI Taxonomy" id="41875"/>
    <lineage>
        <taxon>Eukaryota</taxon>
        <taxon>Viridiplantae</taxon>
        <taxon>Chlorophyta</taxon>
        <taxon>Mamiellophyceae</taxon>
        <taxon>Mamiellales</taxon>
        <taxon>Bathycoccaceae</taxon>
        <taxon>Bathycoccus</taxon>
    </lineage>
</organism>
<dbReference type="GO" id="GO:0005634">
    <property type="term" value="C:nucleus"/>
    <property type="evidence" value="ECO:0007669"/>
    <property type="project" value="UniProtKB-SubCell"/>
</dbReference>
<feature type="domain" description="PHD-type" evidence="10">
    <location>
        <begin position="320"/>
        <end position="372"/>
    </location>
</feature>
<evidence type="ECO:0000256" key="3">
    <source>
        <dbReference type="ARBA" id="ARBA00022737"/>
    </source>
</evidence>
<keyword evidence="15" id="KW-1185">Reference proteome</keyword>
<dbReference type="InterPro" id="IPR013637">
    <property type="entry name" value="Lys_sp_deMease-like_dom"/>
</dbReference>